<feature type="binding site" evidence="9 11">
    <location>
        <begin position="121"/>
        <end position="123"/>
    </location>
    <ligand>
        <name>substrate</name>
    </ligand>
</feature>
<accession>A0A2A5CFH6</accession>
<evidence type="ECO:0000256" key="10">
    <source>
        <dbReference type="PIRSR" id="PIRSR000445-1"/>
    </source>
</evidence>
<feature type="site" description="Important for activity" evidence="9 13">
    <location>
        <position position="106"/>
    </location>
</feature>
<evidence type="ECO:0000256" key="9">
    <source>
        <dbReference type="HAMAP-Rule" id="MF_00087"/>
    </source>
</evidence>
<comment type="miscellaneous">
    <text evidence="9">During catalysis, the active site Cys acts as a nucleophile attacking the alpha-carbonyl group of tRNA-bound glutamate with the formation of a thioester intermediate between enzyme and glutamate, and the concomitant release of tRNA(Glu). The thioester intermediate is finally reduced by direct hydride transfer from NADPH, to form the product GSA.</text>
</comment>
<feature type="domain" description="Tetrapyrrole biosynthesis glutamyl-tRNA reductase dimerisation" evidence="15">
    <location>
        <begin position="327"/>
        <end position="424"/>
    </location>
</feature>
<evidence type="ECO:0000256" key="7">
    <source>
        <dbReference type="ARBA" id="ARBA00047464"/>
    </source>
</evidence>
<feature type="binding site" evidence="9 11">
    <location>
        <position position="116"/>
    </location>
    <ligand>
        <name>substrate</name>
    </ligand>
</feature>
<dbReference type="EMBL" id="NVWI01000002">
    <property type="protein sequence ID" value="PCJ42627.1"/>
    <property type="molecule type" value="Genomic_DNA"/>
</dbReference>
<keyword evidence="5 9" id="KW-0560">Oxidoreductase</keyword>
<comment type="catalytic activity">
    <reaction evidence="7 9 14">
        <text>(S)-4-amino-5-oxopentanoate + tRNA(Glu) + NADP(+) = L-glutamyl-tRNA(Glu) + NADPH + H(+)</text>
        <dbReference type="Rhea" id="RHEA:12344"/>
        <dbReference type="Rhea" id="RHEA-COMP:9663"/>
        <dbReference type="Rhea" id="RHEA-COMP:9680"/>
        <dbReference type="ChEBI" id="CHEBI:15378"/>
        <dbReference type="ChEBI" id="CHEBI:57501"/>
        <dbReference type="ChEBI" id="CHEBI:57783"/>
        <dbReference type="ChEBI" id="CHEBI:58349"/>
        <dbReference type="ChEBI" id="CHEBI:78442"/>
        <dbReference type="ChEBI" id="CHEBI:78520"/>
        <dbReference type="EC" id="1.2.1.70"/>
    </reaction>
</comment>
<evidence type="ECO:0000256" key="5">
    <source>
        <dbReference type="ARBA" id="ARBA00023002"/>
    </source>
</evidence>
<dbReference type="SUPFAM" id="SSF69742">
    <property type="entry name" value="Glutamyl tRNA-reductase catalytic, N-terminal domain"/>
    <property type="match status" value="1"/>
</dbReference>
<dbReference type="InterPro" id="IPR018214">
    <property type="entry name" value="GluRdtase_CS"/>
</dbReference>
<reference evidence="19" key="1">
    <citation type="submission" date="2017-08" db="EMBL/GenBank/DDBJ databases">
        <title>A dynamic microbial community with high functional redundancy inhabits the cold, oxic subseafloor aquifer.</title>
        <authorList>
            <person name="Tully B.J."/>
            <person name="Wheat C.G."/>
            <person name="Glazer B.T."/>
            <person name="Huber J.A."/>
        </authorList>
    </citation>
    <scope>NUCLEOTIDE SEQUENCE [LARGE SCALE GENOMIC DNA]</scope>
</reference>
<dbReference type="InterPro" id="IPR036453">
    <property type="entry name" value="GluRdtase_dimer_dom_sf"/>
</dbReference>
<evidence type="ECO:0000313" key="18">
    <source>
        <dbReference type="EMBL" id="PCJ42627.1"/>
    </source>
</evidence>
<dbReference type="UniPathway" id="UPA00251">
    <property type="reaction ID" value="UER00316"/>
</dbReference>
<dbReference type="InterPro" id="IPR000343">
    <property type="entry name" value="4pyrrol_synth_GluRdtase"/>
</dbReference>
<evidence type="ECO:0000259" key="15">
    <source>
        <dbReference type="Pfam" id="PF00745"/>
    </source>
</evidence>
<evidence type="ECO:0000256" key="3">
    <source>
        <dbReference type="ARBA" id="ARBA00012970"/>
    </source>
</evidence>
<keyword evidence="4 9" id="KW-0521">NADP</keyword>
<comment type="similarity">
    <text evidence="2 9 14">Belongs to the glutamyl-tRNA reductase family.</text>
</comment>
<evidence type="ECO:0000256" key="6">
    <source>
        <dbReference type="ARBA" id="ARBA00023244"/>
    </source>
</evidence>
<evidence type="ECO:0000259" key="16">
    <source>
        <dbReference type="Pfam" id="PF01488"/>
    </source>
</evidence>
<feature type="domain" description="Quinate/shikimate 5-dehydrogenase/glutamyl-tRNA reductase" evidence="16">
    <location>
        <begin position="179"/>
        <end position="313"/>
    </location>
</feature>
<dbReference type="CDD" id="cd05213">
    <property type="entry name" value="NAD_bind_Glutamyl_tRNA_reduct"/>
    <property type="match status" value="1"/>
</dbReference>
<dbReference type="InterPro" id="IPR036343">
    <property type="entry name" value="GluRdtase_N_sf"/>
</dbReference>
<evidence type="ECO:0000256" key="8">
    <source>
        <dbReference type="ARBA" id="ARBA00068659"/>
    </source>
</evidence>
<dbReference type="GO" id="GO:0050661">
    <property type="term" value="F:NADP binding"/>
    <property type="evidence" value="ECO:0007669"/>
    <property type="project" value="InterPro"/>
</dbReference>
<dbReference type="PIRSF" id="PIRSF000445">
    <property type="entry name" value="4pyrrol_synth_GluRdtase"/>
    <property type="match status" value="1"/>
</dbReference>
<dbReference type="PROSITE" id="PS00747">
    <property type="entry name" value="GLUTR"/>
    <property type="match status" value="1"/>
</dbReference>
<comment type="pathway">
    <text evidence="1 9 14">Porphyrin-containing compound metabolism; protoporphyrin-IX biosynthesis; 5-aminolevulinate from L-glutamyl-tRNA(Glu): step 1/2.</text>
</comment>
<dbReference type="GO" id="GO:0019353">
    <property type="term" value="P:protoporphyrinogen IX biosynthetic process from glutamate"/>
    <property type="evidence" value="ECO:0007669"/>
    <property type="project" value="TreeGrafter"/>
</dbReference>
<keyword evidence="6 9" id="KW-0627">Porphyrin biosynthesis</keyword>
<feature type="domain" description="Glutamyl-tRNA reductase N-terminal" evidence="17">
    <location>
        <begin position="6"/>
        <end position="163"/>
    </location>
</feature>
<dbReference type="Pfam" id="PF05201">
    <property type="entry name" value="GlutR_N"/>
    <property type="match status" value="1"/>
</dbReference>
<dbReference type="HAMAP" id="MF_00087">
    <property type="entry name" value="Glu_tRNA_reductase"/>
    <property type="match status" value="1"/>
</dbReference>
<dbReference type="InterPro" id="IPR015896">
    <property type="entry name" value="4pyrrol_synth_GluRdtase_dimer"/>
</dbReference>
<evidence type="ECO:0000256" key="4">
    <source>
        <dbReference type="ARBA" id="ARBA00022857"/>
    </source>
</evidence>
<dbReference type="Pfam" id="PF00745">
    <property type="entry name" value="GlutR_dimer"/>
    <property type="match status" value="1"/>
</dbReference>
<dbReference type="Gene3D" id="3.40.50.720">
    <property type="entry name" value="NAD(P)-binding Rossmann-like Domain"/>
    <property type="match status" value="1"/>
</dbReference>
<evidence type="ECO:0000256" key="1">
    <source>
        <dbReference type="ARBA" id="ARBA00005059"/>
    </source>
</evidence>
<evidence type="ECO:0000256" key="14">
    <source>
        <dbReference type="RuleBase" id="RU000584"/>
    </source>
</evidence>
<dbReference type="PANTHER" id="PTHR43013">
    <property type="entry name" value="GLUTAMYL-TRNA REDUCTASE"/>
    <property type="match status" value="1"/>
</dbReference>
<dbReference type="Proteomes" id="UP000228987">
    <property type="component" value="Unassembled WGS sequence"/>
</dbReference>
<comment type="subunit">
    <text evidence="9">Homodimer.</text>
</comment>
<dbReference type="AlphaFoldDB" id="A0A2A5CFH6"/>
<dbReference type="Pfam" id="PF01488">
    <property type="entry name" value="Shikimate_DH"/>
    <property type="match status" value="1"/>
</dbReference>
<dbReference type="InterPro" id="IPR015895">
    <property type="entry name" value="4pyrrol_synth_GluRdtase_N"/>
</dbReference>
<feature type="binding site" evidence="9 11">
    <location>
        <position position="127"/>
    </location>
    <ligand>
        <name>substrate</name>
    </ligand>
</feature>
<dbReference type="FunFam" id="3.40.50.720:FF:000031">
    <property type="entry name" value="Glutamyl-tRNA reductase"/>
    <property type="match status" value="1"/>
</dbReference>
<organism evidence="18 19">
    <name type="scientific">SAR86 cluster bacterium</name>
    <dbReference type="NCBI Taxonomy" id="2030880"/>
    <lineage>
        <taxon>Bacteria</taxon>
        <taxon>Pseudomonadati</taxon>
        <taxon>Pseudomonadota</taxon>
        <taxon>Gammaproteobacteria</taxon>
        <taxon>SAR86 cluster</taxon>
    </lineage>
</organism>
<proteinExistence type="inferred from homology"/>
<dbReference type="SUPFAM" id="SSF51735">
    <property type="entry name" value="NAD(P)-binding Rossmann-fold domains"/>
    <property type="match status" value="1"/>
</dbReference>
<comment type="caution">
    <text evidence="18">The sequence shown here is derived from an EMBL/GenBank/DDBJ whole genome shotgun (WGS) entry which is preliminary data.</text>
</comment>
<feature type="binding site" evidence="9 12">
    <location>
        <begin position="196"/>
        <end position="201"/>
    </location>
    <ligand>
        <name>NADP(+)</name>
        <dbReference type="ChEBI" id="CHEBI:58349"/>
    </ligand>
</feature>
<feature type="binding site" evidence="9 11">
    <location>
        <begin position="49"/>
        <end position="52"/>
    </location>
    <ligand>
        <name>substrate</name>
    </ligand>
</feature>
<evidence type="ECO:0000256" key="2">
    <source>
        <dbReference type="ARBA" id="ARBA00005916"/>
    </source>
</evidence>
<comment type="domain">
    <text evidence="9">Possesses an unusual extended V-shaped dimeric structure with each monomer consisting of three distinct domains arranged along a curved 'spinal' alpha-helix. The N-terminal catalytic domain specifically recognizes the glutamate moiety of the substrate. The second domain is the NADPH-binding domain, and the third C-terminal domain is responsible for dimerization.</text>
</comment>
<dbReference type="InterPro" id="IPR036291">
    <property type="entry name" value="NAD(P)-bd_dom_sf"/>
</dbReference>
<dbReference type="NCBIfam" id="TIGR01035">
    <property type="entry name" value="hemA"/>
    <property type="match status" value="1"/>
</dbReference>
<evidence type="ECO:0000313" key="19">
    <source>
        <dbReference type="Proteomes" id="UP000228987"/>
    </source>
</evidence>
<evidence type="ECO:0000256" key="11">
    <source>
        <dbReference type="PIRSR" id="PIRSR000445-2"/>
    </source>
</evidence>
<protein>
    <recommendedName>
        <fullName evidence="8 9">Glutamyl-tRNA reductase</fullName>
        <shortName evidence="9">GluTR</shortName>
        <ecNumber evidence="3 9">1.2.1.70</ecNumber>
    </recommendedName>
</protein>
<dbReference type="GO" id="GO:0008883">
    <property type="term" value="F:glutamyl-tRNA reductase activity"/>
    <property type="evidence" value="ECO:0007669"/>
    <property type="project" value="UniProtKB-UniRule"/>
</dbReference>
<comment type="function">
    <text evidence="9">Catalyzes the NADPH-dependent reduction of glutamyl-tRNA(Glu) to glutamate 1-semialdehyde (GSA).</text>
</comment>
<name>A0A2A5CFH6_9GAMM</name>
<feature type="active site" description="Nucleophile" evidence="9 10">
    <location>
        <position position="50"/>
    </location>
</feature>
<evidence type="ECO:0000256" key="12">
    <source>
        <dbReference type="PIRSR" id="PIRSR000445-3"/>
    </source>
</evidence>
<dbReference type="Gene3D" id="3.30.460.30">
    <property type="entry name" value="Glutamyl-tRNA reductase, N-terminal domain"/>
    <property type="match status" value="1"/>
</dbReference>
<dbReference type="EC" id="1.2.1.70" evidence="3 9"/>
<gene>
    <name evidence="9" type="primary">hemA</name>
    <name evidence="18" type="ORF">COA71_03710</name>
</gene>
<sequence>MATLLLGINHNTASIAIREKVAFAPELMREALKQACDSAELGELAILSTCNRTELYCVPSHLAESEGQRQDIEKAVLSWLANYHQLDSDELKNCVYTYWDEDAVRHVMKVASGLDSMVLGEPQILGQIKSAYAVAKEAGSVDSHLHRIFEDTFTVAKKVRTDTAIGENPVSVAFAAVTLAQRIFEDISKASVLMIGAGRTIELVVQHLRQANVAKIVVANRTLTHALELKEKYGVDEVLLSDIPEQLINADIVVSSTASQLPILGKGAVENALKIRKHRPIFMVDLAVPRDIEPEVGDLADIYLYSVDDLKEVIDSNVQSRQTAAAEAEHIIEKGVLDFQHKQRSLNIVSSLKAYRDKAESIRDTELKKALKSLEKGESAEDVLANMARLLTNKLIHSPSVQMKKASAEGREELVELAQVLFELNNKETNIKK</sequence>
<dbReference type="InterPro" id="IPR006151">
    <property type="entry name" value="Shikm_DH/Glu-tRNA_Rdtase"/>
</dbReference>
<evidence type="ECO:0000259" key="17">
    <source>
        <dbReference type="Pfam" id="PF05201"/>
    </source>
</evidence>
<dbReference type="PANTHER" id="PTHR43013:SF1">
    <property type="entry name" value="GLUTAMYL-TRNA REDUCTASE"/>
    <property type="match status" value="1"/>
</dbReference>
<dbReference type="SUPFAM" id="SSF69075">
    <property type="entry name" value="Glutamyl tRNA-reductase dimerization domain"/>
    <property type="match status" value="1"/>
</dbReference>
<dbReference type="FunFam" id="3.30.460.30:FF:000001">
    <property type="entry name" value="Glutamyl-tRNA reductase"/>
    <property type="match status" value="1"/>
</dbReference>
<evidence type="ECO:0000256" key="13">
    <source>
        <dbReference type="PIRSR" id="PIRSR000445-4"/>
    </source>
</evidence>